<dbReference type="PROSITE" id="PS51715">
    <property type="entry name" value="G_GB1_RHD3"/>
    <property type="match status" value="1"/>
</dbReference>
<dbReference type="GO" id="GO:0005525">
    <property type="term" value="F:GTP binding"/>
    <property type="evidence" value="ECO:0007669"/>
    <property type="project" value="UniProtKB-KW"/>
</dbReference>
<evidence type="ECO:0000313" key="6">
    <source>
        <dbReference type="Proteomes" id="UP000677054"/>
    </source>
</evidence>
<dbReference type="Pfam" id="PF02263">
    <property type="entry name" value="GBP"/>
    <property type="match status" value="2"/>
</dbReference>
<feature type="domain" description="GB1/RHD3-type G" evidence="4">
    <location>
        <begin position="43"/>
        <end position="225"/>
    </location>
</feature>
<evidence type="ECO:0000256" key="3">
    <source>
        <dbReference type="PROSITE-ProRule" id="PRU01052"/>
    </source>
</evidence>
<dbReference type="SUPFAM" id="SSF52540">
    <property type="entry name" value="P-loop containing nucleoside triphosphate hydrolases"/>
    <property type="match status" value="1"/>
</dbReference>
<proteinExistence type="inferred from homology"/>
<dbReference type="PANTHER" id="PTHR10751">
    <property type="entry name" value="GUANYLATE BINDING PROTEIN"/>
    <property type="match status" value="1"/>
</dbReference>
<keyword evidence="6" id="KW-1185">Reference proteome</keyword>
<accession>A0A7R8XGB0</accession>
<evidence type="ECO:0000313" key="5">
    <source>
        <dbReference type="EMBL" id="CAD7246747.1"/>
    </source>
</evidence>
<dbReference type="OrthoDB" id="7788754at2759"/>
<dbReference type="GO" id="GO:0003924">
    <property type="term" value="F:GTPase activity"/>
    <property type="evidence" value="ECO:0007669"/>
    <property type="project" value="InterPro"/>
</dbReference>
<evidence type="ECO:0000259" key="4">
    <source>
        <dbReference type="PROSITE" id="PS51715"/>
    </source>
</evidence>
<dbReference type="Proteomes" id="UP000677054">
    <property type="component" value="Unassembled WGS sequence"/>
</dbReference>
<dbReference type="AlphaFoldDB" id="A0A7R8XGB0"/>
<organism evidence="5">
    <name type="scientific">Darwinula stevensoni</name>
    <dbReference type="NCBI Taxonomy" id="69355"/>
    <lineage>
        <taxon>Eukaryota</taxon>
        <taxon>Metazoa</taxon>
        <taxon>Ecdysozoa</taxon>
        <taxon>Arthropoda</taxon>
        <taxon>Crustacea</taxon>
        <taxon>Oligostraca</taxon>
        <taxon>Ostracoda</taxon>
        <taxon>Podocopa</taxon>
        <taxon>Podocopida</taxon>
        <taxon>Darwinulocopina</taxon>
        <taxon>Darwinuloidea</taxon>
        <taxon>Darwinulidae</taxon>
        <taxon>Darwinula</taxon>
    </lineage>
</organism>
<dbReference type="EMBL" id="LR900745">
    <property type="protein sequence ID" value="CAD7246747.1"/>
    <property type="molecule type" value="Genomic_DNA"/>
</dbReference>
<evidence type="ECO:0000256" key="1">
    <source>
        <dbReference type="ARBA" id="ARBA00022741"/>
    </source>
</evidence>
<name>A0A7R8XGB0_9CRUS</name>
<dbReference type="InterPro" id="IPR015894">
    <property type="entry name" value="Guanylate-bd_N"/>
</dbReference>
<dbReference type="InterPro" id="IPR030386">
    <property type="entry name" value="G_GB1_RHD3_dom"/>
</dbReference>
<keyword evidence="1" id="KW-0547">Nucleotide-binding</keyword>
<dbReference type="InterPro" id="IPR027417">
    <property type="entry name" value="P-loop_NTPase"/>
</dbReference>
<evidence type="ECO:0000256" key="2">
    <source>
        <dbReference type="ARBA" id="ARBA00023134"/>
    </source>
</evidence>
<reference evidence="5" key="1">
    <citation type="submission" date="2020-11" db="EMBL/GenBank/DDBJ databases">
        <authorList>
            <person name="Tran Van P."/>
        </authorList>
    </citation>
    <scope>NUCLEOTIDE SEQUENCE</scope>
</reference>
<keyword evidence="2" id="KW-0342">GTP-binding</keyword>
<sequence length="225" mass="25500">MEEHPIRGSAICVVEHKEFEGKDSYLLKEDRLRQLLLQAHCRDKPVAVVSIAGGARRGKSFLLSLFLRYLRAQGSEDWLENEDFPNKGFAWRMSSKGVTTGIHIWDEIFTIRLQNGEETGIRRLPPSPTAEFHAKGTQISQLGCKHESPPPPQKKTIQELVEIPESFLQACILLMDTEGTFDSEKSLAHSVTVFALSTLLSSVQIYNLKENINMDDLLHLQVWFP</sequence>
<protein>
    <recommendedName>
        <fullName evidence="4">GB1/RHD3-type G domain-containing protein</fullName>
    </recommendedName>
</protein>
<dbReference type="EMBL" id="CAJPEV010001228">
    <property type="protein sequence ID" value="CAG0891477.1"/>
    <property type="molecule type" value="Genomic_DNA"/>
</dbReference>
<dbReference type="Gene3D" id="3.40.50.300">
    <property type="entry name" value="P-loop containing nucleotide triphosphate hydrolases"/>
    <property type="match status" value="1"/>
</dbReference>
<gene>
    <name evidence="5" type="ORF">DSTB1V02_LOCUS6593</name>
</gene>
<comment type="similarity">
    <text evidence="3">Belongs to the TRAFAC class dynamin-like GTPase superfamily. GB1/RHD3 GTPase family.</text>
</comment>